<dbReference type="RefSeq" id="WP_133821428.1">
    <property type="nucleotide sequence ID" value="NZ_SNZH01000020.1"/>
</dbReference>
<reference evidence="1 2" key="1">
    <citation type="submission" date="2019-03" db="EMBL/GenBank/DDBJ databases">
        <title>Genomic Encyclopedia of Type Strains, Phase IV (KMG-IV): sequencing the most valuable type-strain genomes for metagenomic binning, comparative biology and taxonomic classification.</title>
        <authorList>
            <person name="Goeker M."/>
        </authorList>
    </citation>
    <scope>NUCLEOTIDE SEQUENCE [LARGE SCALE GENOMIC DNA]</scope>
    <source>
        <strain evidence="1 2">DSM 21667</strain>
    </source>
</reference>
<comment type="caution">
    <text evidence="1">The sequence shown here is derived from an EMBL/GenBank/DDBJ whole genome shotgun (WGS) entry which is preliminary data.</text>
</comment>
<dbReference type="EMBL" id="SNZH01000020">
    <property type="protein sequence ID" value="TDR38618.1"/>
    <property type="molecule type" value="Genomic_DNA"/>
</dbReference>
<evidence type="ECO:0000313" key="2">
    <source>
        <dbReference type="Proteomes" id="UP000295293"/>
    </source>
</evidence>
<sequence length="119" mass="13027">MSLKPDGYPASTLTFSLSGTAVRIELPVAMPPSMLSAFERQIARQREQDAGGLWTGFSRALREAVIRVLDDDLKEPSDVQLREAARLARAHGLDLPHDAMCYRGALRQFVASLKSADTA</sequence>
<organism evidence="1 2">
    <name type="scientific">Tahibacter aquaticus</name>
    <dbReference type="NCBI Taxonomy" id="520092"/>
    <lineage>
        <taxon>Bacteria</taxon>
        <taxon>Pseudomonadati</taxon>
        <taxon>Pseudomonadota</taxon>
        <taxon>Gammaproteobacteria</taxon>
        <taxon>Lysobacterales</taxon>
        <taxon>Rhodanobacteraceae</taxon>
        <taxon>Tahibacter</taxon>
    </lineage>
</organism>
<name>A0A4R6YMH4_9GAMM</name>
<proteinExistence type="predicted"/>
<dbReference type="Proteomes" id="UP000295293">
    <property type="component" value="Unassembled WGS sequence"/>
</dbReference>
<dbReference type="AlphaFoldDB" id="A0A4R6YMH4"/>
<keyword evidence="2" id="KW-1185">Reference proteome</keyword>
<protein>
    <submittedName>
        <fullName evidence="1">Uncharacterized protein</fullName>
    </submittedName>
</protein>
<evidence type="ECO:0000313" key="1">
    <source>
        <dbReference type="EMBL" id="TDR38618.1"/>
    </source>
</evidence>
<gene>
    <name evidence="1" type="ORF">DFR29_120119</name>
</gene>
<accession>A0A4R6YMH4</accession>